<dbReference type="GO" id="GO:0017057">
    <property type="term" value="F:6-phosphogluconolactonase activity"/>
    <property type="evidence" value="ECO:0007669"/>
    <property type="project" value="TreeGrafter"/>
</dbReference>
<dbReference type="PANTHER" id="PTHR30344:SF1">
    <property type="entry name" value="6-PHOSPHOGLUCONOLACTONASE"/>
    <property type="match status" value="1"/>
</dbReference>
<dbReference type="PANTHER" id="PTHR30344">
    <property type="entry name" value="6-PHOSPHOGLUCONOLACTONASE-RELATED"/>
    <property type="match status" value="1"/>
</dbReference>
<dbReference type="InterPro" id="IPR011048">
    <property type="entry name" value="Haem_d1_sf"/>
</dbReference>
<proteinExistence type="inferred from homology"/>
<sequence length="346" mass="37306">MEHGLAVIGSYTESGEAGLTSYQLEGNSIERLDVADEPNPSFLDVHPSEPLIVAVNECESGEAVSYEVDSTNGQFTRLDRTETGDAGPCHVEVGPYGKYAIVAHYAGGSVALLSLRTDGALDGPLDLRRHEGGGPKNDRQASPHPHSAQFVTDSLVYVPDLGADRVAVYELDRDTDRLRPLPDAAVSCRPGSGPRHFTVPPTAPVGYLVNELNATLSVIDLADPHRPTIVETLSTLPDGVESTDTLAADVHVHPSVEYLFASNRGHDSLATFRICASPEEMVREAVTPTGGRWPRNFAIHPDSERIFVCHQHSNDVTLCAFDVVTGELYSKESLTKIGSPTCLRFI</sequence>
<dbReference type="InterPro" id="IPR015943">
    <property type="entry name" value="WD40/YVTN_repeat-like_dom_sf"/>
</dbReference>
<dbReference type="SUPFAM" id="SSF51004">
    <property type="entry name" value="C-terminal (heme d1) domain of cytochrome cd1-nitrite reductase"/>
    <property type="match status" value="1"/>
</dbReference>
<dbReference type="InterPro" id="IPR019405">
    <property type="entry name" value="Lactonase_7-beta_prop"/>
</dbReference>
<evidence type="ECO:0000256" key="2">
    <source>
        <dbReference type="SAM" id="MobiDB-lite"/>
    </source>
</evidence>
<dbReference type="Pfam" id="PF10282">
    <property type="entry name" value="Lactonase"/>
    <property type="match status" value="1"/>
</dbReference>
<dbReference type="STRING" id="1227465.C463_14110"/>
<name>M0E195_9EURY</name>
<reference evidence="3 4" key="1">
    <citation type="journal article" date="2014" name="PLoS Genet.">
        <title>Phylogenetically driven sequencing of extremely halophilic archaea reveals strategies for static and dynamic osmo-response.</title>
        <authorList>
            <person name="Becker E.A."/>
            <person name="Seitzer P.M."/>
            <person name="Tritt A."/>
            <person name="Larsen D."/>
            <person name="Krusor M."/>
            <person name="Yao A.I."/>
            <person name="Wu D."/>
            <person name="Madern D."/>
            <person name="Eisen J.A."/>
            <person name="Darling A.E."/>
            <person name="Facciotti M.T."/>
        </authorList>
    </citation>
    <scope>NUCLEOTIDE SEQUENCE [LARGE SCALE GENOMIC DNA]</scope>
    <source>
        <strain evidence="3 4">DSM 19288</strain>
    </source>
</reference>
<comment type="similarity">
    <text evidence="1">Belongs to the cycloisomerase 2 family.</text>
</comment>
<dbReference type="EMBL" id="AOJK01000067">
    <property type="protein sequence ID" value="ELZ40732.1"/>
    <property type="molecule type" value="Genomic_DNA"/>
</dbReference>
<evidence type="ECO:0000256" key="1">
    <source>
        <dbReference type="ARBA" id="ARBA00005564"/>
    </source>
</evidence>
<evidence type="ECO:0000313" key="3">
    <source>
        <dbReference type="EMBL" id="ELZ40732.1"/>
    </source>
</evidence>
<protein>
    <submittedName>
        <fullName evidence="3">6-phosphogluconolactonase</fullName>
    </submittedName>
</protein>
<feature type="compositionally biased region" description="Basic and acidic residues" evidence="2">
    <location>
        <begin position="125"/>
        <end position="141"/>
    </location>
</feature>
<gene>
    <name evidence="3" type="ORF">C463_14110</name>
</gene>
<dbReference type="Proteomes" id="UP000011586">
    <property type="component" value="Unassembled WGS sequence"/>
</dbReference>
<dbReference type="InterPro" id="IPR050282">
    <property type="entry name" value="Cycloisomerase_2"/>
</dbReference>
<accession>M0E195</accession>
<evidence type="ECO:0000313" key="4">
    <source>
        <dbReference type="Proteomes" id="UP000011586"/>
    </source>
</evidence>
<keyword evidence="4" id="KW-1185">Reference proteome</keyword>
<comment type="caution">
    <text evidence="3">The sequence shown here is derived from an EMBL/GenBank/DDBJ whole genome shotgun (WGS) entry which is preliminary data.</text>
</comment>
<dbReference type="Gene3D" id="2.130.10.10">
    <property type="entry name" value="YVTN repeat-like/Quinoprotein amine dehydrogenase"/>
    <property type="match status" value="1"/>
</dbReference>
<organism evidence="3 4">
    <name type="scientific">Halorubrum californiense DSM 19288</name>
    <dbReference type="NCBI Taxonomy" id="1227465"/>
    <lineage>
        <taxon>Archaea</taxon>
        <taxon>Methanobacteriati</taxon>
        <taxon>Methanobacteriota</taxon>
        <taxon>Stenosarchaea group</taxon>
        <taxon>Halobacteria</taxon>
        <taxon>Halobacteriales</taxon>
        <taxon>Haloferacaceae</taxon>
        <taxon>Halorubrum</taxon>
    </lineage>
</organism>
<feature type="region of interest" description="Disordered" evidence="2">
    <location>
        <begin position="124"/>
        <end position="146"/>
    </location>
</feature>
<dbReference type="AlphaFoldDB" id="M0E195"/>